<sequence>MMETVWFILWGVLWGVYFLLDGYDLGAGALMPVMAKSEEDRKKIYNSIGPFWDGNEVWLITAGGVTFAAFPGTYATMFSALYSALMLVLFALILRGAGLAMREETANPRARRFWDVLFYVGSFLAALLFGVFFANIFKGVPIDGEGVFHGNLFTLLNPYGLMGGLLFLVFFFTHGSIWLALKTDGDLQERATRSALRFWRVLLVISVLFLVFSGILTSLYDNYLANPVLFIIPVITVVSLVLTGIFVMKRDWYKSWWTSSIYILSATLFGVIGIYPSLMPSSIDPAFSRTIHNTASSPLTLKIMLGVVVVFVPIVIAYQAWIHKLFGGKVKGDRSAYHEGY</sequence>
<keyword evidence="8" id="KW-0249">Electron transport</keyword>
<dbReference type="GO" id="GO:0016682">
    <property type="term" value="F:oxidoreductase activity, acting on diphenols and related substances as donors, oxygen as acceptor"/>
    <property type="evidence" value="ECO:0007669"/>
    <property type="project" value="TreeGrafter"/>
</dbReference>
<dbReference type="Pfam" id="PF02322">
    <property type="entry name" value="Cyt_bd_oxida_II"/>
    <property type="match status" value="1"/>
</dbReference>
<proteinExistence type="inferred from homology"/>
<evidence type="ECO:0000256" key="4">
    <source>
        <dbReference type="ARBA" id="ARBA00022475"/>
    </source>
</evidence>
<dbReference type="Proteomes" id="UP000319619">
    <property type="component" value="Unassembled WGS sequence"/>
</dbReference>
<dbReference type="PANTHER" id="PTHR43141">
    <property type="entry name" value="CYTOCHROME BD2 SUBUNIT II"/>
    <property type="match status" value="1"/>
</dbReference>
<evidence type="ECO:0000313" key="14">
    <source>
        <dbReference type="Proteomes" id="UP000319619"/>
    </source>
</evidence>
<feature type="transmembrane region" description="Helical" evidence="12">
    <location>
        <begin position="226"/>
        <end position="248"/>
    </location>
</feature>
<evidence type="ECO:0000256" key="10">
    <source>
        <dbReference type="ARBA" id="ARBA00023004"/>
    </source>
</evidence>
<feature type="transmembrane region" description="Helical" evidence="12">
    <location>
        <begin position="157"/>
        <end position="181"/>
    </location>
</feature>
<evidence type="ECO:0000256" key="7">
    <source>
        <dbReference type="ARBA" id="ARBA00022723"/>
    </source>
</evidence>
<keyword evidence="9 12" id="KW-1133">Transmembrane helix</keyword>
<evidence type="ECO:0000256" key="1">
    <source>
        <dbReference type="ARBA" id="ARBA00004651"/>
    </source>
</evidence>
<dbReference type="PANTHER" id="PTHR43141:SF5">
    <property type="entry name" value="CYTOCHROME BD-I UBIQUINOL OXIDASE SUBUNIT 2"/>
    <property type="match status" value="1"/>
</dbReference>
<evidence type="ECO:0000256" key="2">
    <source>
        <dbReference type="ARBA" id="ARBA00007543"/>
    </source>
</evidence>
<keyword evidence="10" id="KW-0408">Iron</keyword>
<keyword evidence="7" id="KW-0479">Metal-binding</keyword>
<dbReference type="GO" id="GO:0046872">
    <property type="term" value="F:metal ion binding"/>
    <property type="evidence" value="ECO:0007669"/>
    <property type="project" value="UniProtKB-KW"/>
</dbReference>
<comment type="subcellular location">
    <subcellularLocation>
        <location evidence="1">Cell membrane</location>
        <topology evidence="1">Multi-pass membrane protein</topology>
    </subcellularLocation>
</comment>
<dbReference type="NCBIfam" id="TIGR00203">
    <property type="entry name" value="cydB"/>
    <property type="match status" value="1"/>
</dbReference>
<evidence type="ECO:0000256" key="3">
    <source>
        <dbReference type="ARBA" id="ARBA00022448"/>
    </source>
</evidence>
<evidence type="ECO:0000256" key="12">
    <source>
        <dbReference type="SAM" id="Phobius"/>
    </source>
</evidence>
<dbReference type="EMBL" id="NJBN01000001">
    <property type="protein sequence ID" value="TKJ42162.1"/>
    <property type="molecule type" value="Genomic_DNA"/>
</dbReference>
<dbReference type="InterPro" id="IPR003317">
    <property type="entry name" value="Cyt-d_oxidase_su2"/>
</dbReference>
<comment type="caution">
    <text evidence="13">The sequence shown here is derived from an EMBL/GenBank/DDBJ whole genome shotgun (WGS) entry which is preliminary data.</text>
</comment>
<dbReference type="PIRSF" id="PIRSF000267">
    <property type="entry name" value="Cyt_oxidse_sub2"/>
    <property type="match status" value="1"/>
</dbReference>
<comment type="similarity">
    <text evidence="2">Belongs to the cytochrome ubiquinol oxidase subunit 2 family.</text>
</comment>
<keyword evidence="4" id="KW-1003">Cell membrane</keyword>
<keyword evidence="3" id="KW-0813">Transport</keyword>
<keyword evidence="11 12" id="KW-0472">Membrane</keyword>
<feature type="transmembrane region" description="Helical" evidence="12">
    <location>
        <begin position="299"/>
        <end position="321"/>
    </location>
</feature>
<dbReference type="GO" id="GO:0005886">
    <property type="term" value="C:plasma membrane"/>
    <property type="evidence" value="ECO:0007669"/>
    <property type="project" value="UniProtKB-SubCell"/>
</dbReference>
<keyword evidence="6 12" id="KW-0812">Transmembrane</keyword>
<feature type="transmembrane region" description="Helical" evidence="12">
    <location>
        <begin position="201"/>
        <end position="220"/>
    </location>
</feature>
<evidence type="ECO:0000256" key="6">
    <source>
        <dbReference type="ARBA" id="ARBA00022692"/>
    </source>
</evidence>
<evidence type="ECO:0000256" key="11">
    <source>
        <dbReference type="ARBA" id="ARBA00023136"/>
    </source>
</evidence>
<feature type="transmembrane region" description="Helical" evidence="12">
    <location>
        <begin position="260"/>
        <end position="279"/>
    </location>
</feature>
<dbReference type="AlphaFoldDB" id="A0A532V4U2"/>
<feature type="transmembrane region" description="Helical" evidence="12">
    <location>
        <begin position="113"/>
        <end position="137"/>
    </location>
</feature>
<dbReference type="GO" id="GO:0019646">
    <property type="term" value="P:aerobic electron transport chain"/>
    <property type="evidence" value="ECO:0007669"/>
    <property type="project" value="TreeGrafter"/>
</dbReference>
<evidence type="ECO:0000256" key="8">
    <source>
        <dbReference type="ARBA" id="ARBA00022982"/>
    </source>
</evidence>
<dbReference type="GO" id="GO:0070069">
    <property type="term" value="C:cytochrome complex"/>
    <property type="evidence" value="ECO:0007669"/>
    <property type="project" value="TreeGrafter"/>
</dbReference>
<keyword evidence="5" id="KW-0349">Heme</keyword>
<feature type="transmembrane region" description="Helical" evidence="12">
    <location>
        <begin position="6"/>
        <end position="35"/>
    </location>
</feature>
<protein>
    <submittedName>
        <fullName evidence="13">Cytochrome d ubiquinol oxidase subunit II</fullName>
    </submittedName>
</protein>
<evidence type="ECO:0000256" key="5">
    <source>
        <dbReference type="ARBA" id="ARBA00022617"/>
    </source>
</evidence>
<organism evidence="13 14">
    <name type="scientific">candidate division LCP-89 bacterium B3_LCP</name>
    <dbReference type="NCBI Taxonomy" id="2012998"/>
    <lineage>
        <taxon>Bacteria</taxon>
        <taxon>Pseudomonadati</taxon>
        <taxon>Bacteria division LCP-89</taxon>
    </lineage>
</organism>
<name>A0A532V4U2_UNCL8</name>
<feature type="transmembrane region" description="Helical" evidence="12">
    <location>
        <begin position="80"/>
        <end position="101"/>
    </location>
</feature>
<accession>A0A532V4U2</accession>
<evidence type="ECO:0000313" key="13">
    <source>
        <dbReference type="EMBL" id="TKJ42162.1"/>
    </source>
</evidence>
<evidence type="ECO:0000256" key="9">
    <source>
        <dbReference type="ARBA" id="ARBA00022989"/>
    </source>
</evidence>
<reference evidence="13 14" key="1">
    <citation type="submission" date="2017-06" db="EMBL/GenBank/DDBJ databases">
        <title>Novel microbial phyla capable of carbon fixation and sulfur reduction in deep-sea sediments.</title>
        <authorList>
            <person name="Huang J."/>
            <person name="Baker B."/>
            <person name="Wang Y."/>
        </authorList>
    </citation>
    <scope>NUCLEOTIDE SEQUENCE [LARGE SCALE GENOMIC DNA]</scope>
    <source>
        <strain evidence="13">B3_LCP</strain>
    </source>
</reference>
<dbReference type="GO" id="GO:0009055">
    <property type="term" value="F:electron transfer activity"/>
    <property type="evidence" value="ECO:0007669"/>
    <property type="project" value="TreeGrafter"/>
</dbReference>
<gene>
    <name evidence="13" type="primary">cydB</name>
    <name evidence="13" type="ORF">CEE37_00355</name>
</gene>